<dbReference type="Proteomes" id="UP000011668">
    <property type="component" value="Unassembled WGS sequence"/>
</dbReference>
<feature type="region of interest" description="Disordered" evidence="2">
    <location>
        <begin position="25"/>
        <end position="56"/>
    </location>
</feature>
<accession>L8WSY7</accession>
<evidence type="ECO:0000313" key="3">
    <source>
        <dbReference type="EMBL" id="ELU39504.1"/>
    </source>
</evidence>
<keyword evidence="4" id="KW-1185">Reference proteome</keyword>
<keyword evidence="1" id="KW-0175">Coiled coil</keyword>
<protein>
    <submittedName>
        <fullName evidence="3">Uncharacterized protein</fullName>
    </submittedName>
</protein>
<reference evidence="3 4" key="1">
    <citation type="journal article" date="2013" name="Nat. Commun.">
        <title>The evolution and pathogenic mechanisms of the rice sheath blight pathogen.</title>
        <authorList>
            <person name="Zheng A."/>
            <person name="Lin R."/>
            <person name="Xu L."/>
            <person name="Qin P."/>
            <person name="Tang C."/>
            <person name="Ai P."/>
            <person name="Zhang D."/>
            <person name="Liu Y."/>
            <person name="Sun Z."/>
            <person name="Feng H."/>
            <person name="Wang Y."/>
            <person name="Chen Y."/>
            <person name="Liang X."/>
            <person name="Fu R."/>
            <person name="Li Q."/>
            <person name="Zhang J."/>
            <person name="Yu X."/>
            <person name="Xie Z."/>
            <person name="Ding L."/>
            <person name="Guan P."/>
            <person name="Tang J."/>
            <person name="Liang Y."/>
            <person name="Wang S."/>
            <person name="Deng Q."/>
            <person name="Li S."/>
            <person name="Zhu J."/>
            <person name="Wang L."/>
            <person name="Liu H."/>
            <person name="Li P."/>
        </authorList>
    </citation>
    <scope>NUCLEOTIDE SEQUENCE [LARGE SCALE GENOMIC DNA]</scope>
    <source>
        <strain evidence="4">AG-1 IA</strain>
    </source>
</reference>
<evidence type="ECO:0000313" key="4">
    <source>
        <dbReference type="Proteomes" id="UP000011668"/>
    </source>
</evidence>
<organism evidence="3 4">
    <name type="scientific">Thanatephorus cucumeris (strain AG1-IA)</name>
    <name type="common">Rice sheath blight fungus</name>
    <name type="synonym">Rhizoctonia solani</name>
    <dbReference type="NCBI Taxonomy" id="983506"/>
    <lineage>
        <taxon>Eukaryota</taxon>
        <taxon>Fungi</taxon>
        <taxon>Dikarya</taxon>
        <taxon>Basidiomycota</taxon>
        <taxon>Agaricomycotina</taxon>
        <taxon>Agaricomycetes</taxon>
        <taxon>Cantharellales</taxon>
        <taxon>Ceratobasidiaceae</taxon>
        <taxon>Rhizoctonia</taxon>
        <taxon>Rhizoctonia solani AG-1</taxon>
    </lineage>
</organism>
<proteinExistence type="predicted"/>
<feature type="coiled-coil region" evidence="1">
    <location>
        <begin position="119"/>
        <end position="146"/>
    </location>
</feature>
<evidence type="ECO:0000256" key="2">
    <source>
        <dbReference type="SAM" id="MobiDB-lite"/>
    </source>
</evidence>
<gene>
    <name evidence="3" type="ORF">AG1IA_06468</name>
</gene>
<feature type="compositionally biased region" description="Polar residues" evidence="2">
    <location>
        <begin position="44"/>
        <end position="56"/>
    </location>
</feature>
<dbReference type="AlphaFoldDB" id="L8WSY7"/>
<comment type="caution">
    <text evidence="3">The sequence shown here is derived from an EMBL/GenBank/DDBJ whole genome shotgun (WGS) entry which is preliminary data.</text>
</comment>
<name>L8WSY7_THACA</name>
<sequence>MPFMISLRESLVRIEDKWKKRLRMDGSRAASTLGSGSDPAPTTEFASTTSDGSIPMQSATFESSVDHRAHTSCPPGQTSNTWIAIRVLVASLESSAEAFGPLKSAISGLKGCISMYENAGKESKEYEDLRIKLEEILNDITEHIKQPIGIVTTTKEARMVAEKQARATGRQLMDAMMGYDGIMECYRRIDGHLQRLGVSVDNVYIGNLTNALQLNASMSTLKAVNEQTMVWFAISL</sequence>
<dbReference type="HOGENOM" id="CLU_083401_0_0_1"/>
<evidence type="ECO:0000256" key="1">
    <source>
        <dbReference type="SAM" id="Coils"/>
    </source>
</evidence>
<dbReference type="STRING" id="983506.L8WSY7"/>
<dbReference type="OrthoDB" id="3266026at2759"/>
<dbReference type="EMBL" id="AFRT01001743">
    <property type="protein sequence ID" value="ELU39504.1"/>
    <property type="molecule type" value="Genomic_DNA"/>
</dbReference>